<evidence type="ECO:0000313" key="9">
    <source>
        <dbReference type="EMBL" id="RRT80153.1"/>
    </source>
</evidence>
<reference evidence="9 10" key="1">
    <citation type="journal article" date="2014" name="Agronomy (Basel)">
        <title>A Draft Genome Sequence for Ensete ventricosum, the Drought-Tolerant Tree Against Hunger.</title>
        <authorList>
            <person name="Harrison J."/>
            <person name="Moore K.A."/>
            <person name="Paszkiewicz K."/>
            <person name="Jones T."/>
            <person name="Grant M."/>
            <person name="Ambacheew D."/>
            <person name="Muzemil S."/>
            <person name="Studholme D.J."/>
        </authorList>
    </citation>
    <scope>NUCLEOTIDE SEQUENCE [LARGE SCALE GENOMIC DNA]</scope>
</reference>
<dbReference type="InterPro" id="IPR036576">
    <property type="entry name" value="WRKY_dom_sf"/>
</dbReference>
<name>A0A427AV93_ENSVE</name>
<organism evidence="9 10">
    <name type="scientific">Ensete ventricosum</name>
    <name type="common">Abyssinian banana</name>
    <name type="synonym">Musa ensete</name>
    <dbReference type="NCBI Taxonomy" id="4639"/>
    <lineage>
        <taxon>Eukaryota</taxon>
        <taxon>Viridiplantae</taxon>
        <taxon>Streptophyta</taxon>
        <taxon>Embryophyta</taxon>
        <taxon>Tracheophyta</taxon>
        <taxon>Spermatophyta</taxon>
        <taxon>Magnoliopsida</taxon>
        <taxon>Liliopsida</taxon>
        <taxon>Zingiberales</taxon>
        <taxon>Musaceae</taxon>
        <taxon>Ensete</taxon>
    </lineage>
</organism>
<evidence type="ECO:0000256" key="5">
    <source>
        <dbReference type="ARBA" id="ARBA00023242"/>
    </source>
</evidence>
<evidence type="ECO:0000256" key="7">
    <source>
        <dbReference type="SAM" id="SignalP"/>
    </source>
</evidence>
<dbReference type="InterPro" id="IPR003657">
    <property type="entry name" value="WRKY_dom"/>
</dbReference>
<sequence length="328" mass="36302">MFIPIRRRRVVLQCLMGSLLSAASGYRPTSSATFVDSQEQVGVRVQKRWETEQGTVVGGKTFRALEAPRTLGRPIEIGGMIAALRTAPTRMESDTCGNRWGPTEEEERFETLTATVSLVFIRFLLSLIALSMSGERTEPYFHGHYDGLFSIFSQKPDGGRADGVQGFDHQTASHVLSPSDRLHGSPMDYLLLARGFDASSSQPDDDVVVGSGSGKNAPAGAGDGKTLVTPNFSTSSSVTELVGEEDSGPCKTDQQKQEEEEEKQAEGGEEGREEFKKANNPRRKKKGEKREREPRFAFMTRSEVDHLEDGYRWRKYGQKAVKSSPYPR</sequence>
<evidence type="ECO:0000256" key="3">
    <source>
        <dbReference type="ARBA" id="ARBA00023125"/>
    </source>
</evidence>
<dbReference type="PROSITE" id="PS50811">
    <property type="entry name" value="WRKY"/>
    <property type="match status" value="1"/>
</dbReference>
<dbReference type="AlphaFoldDB" id="A0A427AV93"/>
<dbReference type="GO" id="GO:0003700">
    <property type="term" value="F:DNA-binding transcription factor activity"/>
    <property type="evidence" value="ECO:0007669"/>
    <property type="project" value="InterPro"/>
</dbReference>
<feature type="chain" id="PRO_5018985532" description="WRKY domain-containing protein" evidence="7">
    <location>
        <begin position="26"/>
        <end position="328"/>
    </location>
</feature>
<feature type="region of interest" description="Disordered" evidence="6">
    <location>
        <begin position="199"/>
        <end position="328"/>
    </location>
</feature>
<keyword evidence="3" id="KW-0238">DNA-binding</keyword>
<gene>
    <name evidence="9" type="ORF">B296_00011811</name>
</gene>
<dbReference type="Gene3D" id="2.20.25.80">
    <property type="entry name" value="WRKY domain"/>
    <property type="match status" value="1"/>
</dbReference>
<dbReference type="SUPFAM" id="SSF118290">
    <property type="entry name" value="WRKY DNA-binding domain"/>
    <property type="match status" value="1"/>
</dbReference>
<dbReference type="InterPro" id="IPR044810">
    <property type="entry name" value="WRKY_plant"/>
</dbReference>
<keyword evidence="4" id="KW-0804">Transcription</keyword>
<keyword evidence="2" id="KW-0805">Transcription regulation</keyword>
<dbReference type="GO" id="GO:0043565">
    <property type="term" value="F:sequence-specific DNA binding"/>
    <property type="evidence" value="ECO:0007669"/>
    <property type="project" value="InterPro"/>
</dbReference>
<comment type="caution">
    <text evidence="9">The sequence shown here is derived from an EMBL/GenBank/DDBJ whole genome shotgun (WGS) entry which is preliminary data.</text>
</comment>
<proteinExistence type="predicted"/>
<evidence type="ECO:0000256" key="1">
    <source>
        <dbReference type="ARBA" id="ARBA00004123"/>
    </source>
</evidence>
<keyword evidence="7" id="KW-0732">Signal</keyword>
<feature type="domain" description="WRKY" evidence="8">
    <location>
        <begin position="302"/>
        <end position="328"/>
    </location>
</feature>
<feature type="compositionally biased region" description="Polar residues" evidence="6">
    <location>
        <begin position="228"/>
        <end position="239"/>
    </location>
</feature>
<dbReference type="Proteomes" id="UP000287651">
    <property type="component" value="Unassembled WGS sequence"/>
</dbReference>
<evidence type="ECO:0000256" key="2">
    <source>
        <dbReference type="ARBA" id="ARBA00023015"/>
    </source>
</evidence>
<feature type="signal peptide" evidence="7">
    <location>
        <begin position="1"/>
        <end position="25"/>
    </location>
</feature>
<dbReference type="PANTHER" id="PTHR31221">
    <property type="entry name" value="WRKY TRANSCRIPTION FACTOR PROTEIN 1-RELATED"/>
    <property type="match status" value="1"/>
</dbReference>
<feature type="compositionally biased region" description="Basic and acidic residues" evidence="6">
    <location>
        <begin position="302"/>
        <end position="312"/>
    </location>
</feature>
<dbReference type="EMBL" id="AMZH03001218">
    <property type="protein sequence ID" value="RRT80153.1"/>
    <property type="molecule type" value="Genomic_DNA"/>
</dbReference>
<keyword evidence="5" id="KW-0539">Nucleus</keyword>
<evidence type="ECO:0000259" key="8">
    <source>
        <dbReference type="PROSITE" id="PS50811"/>
    </source>
</evidence>
<dbReference type="GO" id="GO:0005634">
    <property type="term" value="C:nucleus"/>
    <property type="evidence" value="ECO:0007669"/>
    <property type="project" value="UniProtKB-SubCell"/>
</dbReference>
<protein>
    <recommendedName>
        <fullName evidence="8">WRKY domain-containing protein</fullName>
    </recommendedName>
</protein>
<dbReference type="PANTHER" id="PTHR31221:SF371">
    <property type="entry name" value="WRKY DOMAIN-CONTAINING PROTEIN"/>
    <property type="match status" value="1"/>
</dbReference>
<evidence type="ECO:0000256" key="6">
    <source>
        <dbReference type="SAM" id="MobiDB-lite"/>
    </source>
</evidence>
<evidence type="ECO:0000256" key="4">
    <source>
        <dbReference type="ARBA" id="ARBA00023163"/>
    </source>
</evidence>
<dbReference type="Pfam" id="PF03106">
    <property type="entry name" value="WRKY"/>
    <property type="match status" value="1"/>
</dbReference>
<evidence type="ECO:0000313" key="10">
    <source>
        <dbReference type="Proteomes" id="UP000287651"/>
    </source>
</evidence>
<feature type="compositionally biased region" description="Basic and acidic residues" evidence="6">
    <location>
        <begin position="264"/>
        <end position="277"/>
    </location>
</feature>
<comment type="subcellular location">
    <subcellularLocation>
        <location evidence="1">Nucleus</location>
    </subcellularLocation>
</comment>
<accession>A0A427AV93</accession>